<protein>
    <submittedName>
        <fullName evidence="3">Uncharacterized protein</fullName>
    </submittedName>
</protein>
<evidence type="ECO:0000256" key="2">
    <source>
        <dbReference type="SAM" id="SignalP"/>
    </source>
</evidence>
<evidence type="ECO:0000313" key="4">
    <source>
        <dbReference type="Proteomes" id="UP001285354"/>
    </source>
</evidence>
<evidence type="ECO:0000256" key="1">
    <source>
        <dbReference type="SAM" id="Phobius"/>
    </source>
</evidence>
<dbReference type="EMBL" id="JAUBYV010000007">
    <property type="protein sequence ID" value="KAK2625390.1"/>
    <property type="molecule type" value="Genomic_DNA"/>
</dbReference>
<comment type="caution">
    <text evidence="3">The sequence shown here is derived from an EMBL/GenBank/DDBJ whole genome shotgun (WGS) entry which is preliminary data.</text>
</comment>
<keyword evidence="1" id="KW-0472">Membrane</keyword>
<organism evidence="3 4">
    <name type="scientific">Diplocarpon rosae</name>
    <dbReference type="NCBI Taxonomy" id="946125"/>
    <lineage>
        <taxon>Eukaryota</taxon>
        <taxon>Fungi</taxon>
        <taxon>Dikarya</taxon>
        <taxon>Ascomycota</taxon>
        <taxon>Pezizomycotina</taxon>
        <taxon>Leotiomycetes</taxon>
        <taxon>Helotiales</taxon>
        <taxon>Drepanopezizaceae</taxon>
        <taxon>Diplocarpon</taxon>
    </lineage>
</organism>
<keyword evidence="2" id="KW-0732">Signal</keyword>
<keyword evidence="1" id="KW-0812">Transmembrane</keyword>
<dbReference type="Proteomes" id="UP001285354">
    <property type="component" value="Unassembled WGS sequence"/>
</dbReference>
<name>A0AAD9SXB1_9HELO</name>
<keyword evidence="1" id="KW-1133">Transmembrane helix</keyword>
<accession>A0AAD9SXB1</accession>
<feature type="chain" id="PRO_5042095187" evidence="2">
    <location>
        <begin position="16"/>
        <end position="320"/>
    </location>
</feature>
<sequence length="320" mass="34182">MLVLVSLLLVGQVTAGVLGNAARLIRRDGSEEAMRRYIDTIISPEPESSISPRQAIPAGMNVTQWSADTAVLCTNQLESLRGVASNPSGMAVCYNLPALDNTTGVFMADLRLYMIAAPTGAFADISSTNVQVGLSYNGATVSAVNSSTMAKRSDDISMISWPRDVEIDKRAAMIPMLVQEYSFVGQVNKELLVANMGTGSLQKVLVPTVVLTGQTSTGAFVNTSLSSSEATFVNGVFSKTLSPTQSKVIPPIQTLVVASDQPFVVPGLNILIFPIGLVITSVWTVLFVGTIAYGTIGRMQFRDQFRRKSARAQKGNLARI</sequence>
<feature type="transmembrane region" description="Helical" evidence="1">
    <location>
        <begin position="271"/>
        <end position="296"/>
    </location>
</feature>
<keyword evidence="4" id="KW-1185">Reference proteome</keyword>
<feature type="signal peptide" evidence="2">
    <location>
        <begin position="1"/>
        <end position="15"/>
    </location>
</feature>
<dbReference type="AlphaFoldDB" id="A0AAD9SXB1"/>
<gene>
    <name evidence="3" type="ORF">QTJ16_004702</name>
</gene>
<evidence type="ECO:0000313" key="3">
    <source>
        <dbReference type="EMBL" id="KAK2625390.1"/>
    </source>
</evidence>
<proteinExistence type="predicted"/>
<reference evidence="3" key="1">
    <citation type="submission" date="2023-06" db="EMBL/GenBank/DDBJ databases">
        <title>Draft genome of Marssonina rosae.</title>
        <authorList>
            <person name="Cheng Q."/>
        </authorList>
    </citation>
    <scope>NUCLEOTIDE SEQUENCE</scope>
    <source>
        <strain evidence="3">R4</strain>
    </source>
</reference>